<comment type="pathway">
    <text evidence="1">Carbohydrate acid metabolism.</text>
</comment>
<dbReference type="PANTHER" id="PTHR30246:SF1">
    <property type="entry name" value="2-DEHYDRO-3-DEOXY-6-PHOSPHOGALACTONATE ALDOLASE-RELATED"/>
    <property type="match status" value="1"/>
</dbReference>
<dbReference type="GO" id="GO:0008675">
    <property type="term" value="F:2-dehydro-3-deoxy-phosphogluconate aldolase activity"/>
    <property type="evidence" value="ECO:0007669"/>
    <property type="project" value="UniProtKB-EC"/>
</dbReference>
<evidence type="ECO:0000256" key="1">
    <source>
        <dbReference type="ARBA" id="ARBA00004761"/>
    </source>
</evidence>
<proteinExistence type="inferred from homology"/>
<dbReference type="AlphaFoldDB" id="A0A7W9W2Q6"/>
<organism evidence="6 7">
    <name type="scientific">Oribacterium sinus</name>
    <dbReference type="NCBI Taxonomy" id="237576"/>
    <lineage>
        <taxon>Bacteria</taxon>
        <taxon>Bacillati</taxon>
        <taxon>Bacillota</taxon>
        <taxon>Clostridia</taxon>
        <taxon>Lachnospirales</taxon>
        <taxon>Lachnospiraceae</taxon>
        <taxon>Oribacterium</taxon>
    </lineage>
</organism>
<dbReference type="Proteomes" id="UP000522163">
    <property type="component" value="Unassembled WGS sequence"/>
</dbReference>
<reference evidence="6 7" key="1">
    <citation type="submission" date="2020-08" db="EMBL/GenBank/DDBJ databases">
        <title>Genomic Encyclopedia of Type Strains, Phase IV (KMG-IV): sequencing the most valuable type-strain genomes for metagenomic binning, comparative biology and taxonomic classification.</title>
        <authorList>
            <person name="Goeker M."/>
        </authorList>
    </citation>
    <scope>NUCLEOTIDE SEQUENCE [LARGE SCALE GENOMIC DNA]</scope>
    <source>
        <strain evidence="6 7">DSM 17245</strain>
    </source>
</reference>
<dbReference type="Pfam" id="PF01081">
    <property type="entry name" value="Aldolase"/>
    <property type="match status" value="1"/>
</dbReference>
<keyword evidence="4 6" id="KW-0456">Lyase</keyword>
<dbReference type="EC" id="4.1.2.14" evidence="6"/>
<dbReference type="SUPFAM" id="SSF51569">
    <property type="entry name" value="Aldolase"/>
    <property type="match status" value="1"/>
</dbReference>
<dbReference type="EC" id="4.1.3.42" evidence="6"/>
<evidence type="ECO:0000256" key="2">
    <source>
        <dbReference type="ARBA" id="ARBA00006906"/>
    </source>
</evidence>
<dbReference type="Gene3D" id="3.20.20.70">
    <property type="entry name" value="Aldolase class I"/>
    <property type="match status" value="1"/>
</dbReference>
<accession>A0A7W9W2Q6</accession>
<dbReference type="InterPro" id="IPR000887">
    <property type="entry name" value="Aldlse_KDPG_KHG"/>
</dbReference>
<evidence type="ECO:0000313" key="7">
    <source>
        <dbReference type="Proteomes" id="UP000522163"/>
    </source>
</evidence>
<sequence>MYMAEFVERMKGIRICPVLVIEDKNDAIPLGKALLEGKLPVAEVTFRTAAAKESIALMVKEYPDLYVGAGTVITLQQCKDAVEAGAKFIVSPSFSHEVAAFCREREIPYCPGVLTPTEISMAMSYDIPVVKFFPAGQFGGVQTIKSYAAVFQNLYFMPTGGVNLQNIGEYLSFSKVLCVGGTWLCKKEFLETKDFALITKNCLEAYELSH</sequence>
<evidence type="ECO:0000313" key="6">
    <source>
        <dbReference type="EMBL" id="MBB6041507.1"/>
    </source>
</evidence>
<protein>
    <submittedName>
        <fullName evidence="6">2-dehydro-3-deoxyphosphogluconate aldolase/(4S)-4-hydroxy-2-oxoglutarate aldolase</fullName>
        <ecNumber evidence="6">4.1.2.14</ecNumber>
        <ecNumber evidence="6">4.1.3.42</ecNumber>
    </submittedName>
</protein>
<dbReference type="PANTHER" id="PTHR30246">
    <property type="entry name" value="2-KETO-3-DEOXY-6-PHOSPHOGLUCONATE ALDOLASE"/>
    <property type="match status" value="1"/>
</dbReference>
<gene>
    <name evidence="6" type="ORF">HNQ46_001490</name>
</gene>
<comment type="caution">
    <text evidence="6">The sequence shown here is derived from an EMBL/GenBank/DDBJ whole genome shotgun (WGS) entry which is preliminary data.</text>
</comment>
<dbReference type="CDD" id="cd00452">
    <property type="entry name" value="KDPG_aldolase"/>
    <property type="match status" value="1"/>
</dbReference>
<dbReference type="InterPro" id="IPR013785">
    <property type="entry name" value="Aldolase_TIM"/>
</dbReference>
<dbReference type="GeneID" id="85015032"/>
<dbReference type="RefSeq" id="WP_007156471.1">
    <property type="nucleotide sequence ID" value="NZ_CAUQIH010000008.1"/>
</dbReference>
<name>A0A7W9W2Q6_9FIRM</name>
<comment type="similarity">
    <text evidence="2">Belongs to the KHG/KDPG aldolase family.</text>
</comment>
<evidence type="ECO:0000256" key="3">
    <source>
        <dbReference type="ARBA" id="ARBA00011233"/>
    </source>
</evidence>
<dbReference type="EMBL" id="JACHHH010000007">
    <property type="protein sequence ID" value="MBB6041507.1"/>
    <property type="molecule type" value="Genomic_DNA"/>
</dbReference>
<evidence type="ECO:0000256" key="5">
    <source>
        <dbReference type="ARBA" id="ARBA00023277"/>
    </source>
</evidence>
<keyword evidence="5" id="KW-0119">Carbohydrate metabolism</keyword>
<evidence type="ECO:0000256" key="4">
    <source>
        <dbReference type="ARBA" id="ARBA00023239"/>
    </source>
</evidence>
<dbReference type="NCBIfam" id="TIGR01182">
    <property type="entry name" value="eda"/>
    <property type="match status" value="1"/>
</dbReference>
<dbReference type="GO" id="GO:0106009">
    <property type="term" value="F:(4S)-4-hydroxy-2-oxoglutarate aldolase activity"/>
    <property type="evidence" value="ECO:0007669"/>
    <property type="project" value="UniProtKB-EC"/>
</dbReference>
<comment type="subunit">
    <text evidence="3">Homotrimer.</text>
</comment>